<name>A0A285PNY3_9FIRM</name>
<dbReference type="RefSeq" id="WP_021907287.1">
    <property type="nucleotide sequence ID" value="NZ_JAFIKU010000033.1"/>
</dbReference>
<keyword evidence="2" id="KW-1185">Reference proteome</keyword>
<gene>
    <name evidence="1" type="ORF">EHLA_0556</name>
</gene>
<dbReference type="EMBL" id="LT907978">
    <property type="protein sequence ID" value="SOB71321.1"/>
    <property type="molecule type" value="Genomic_DNA"/>
</dbReference>
<sequence length="267" mass="30485">MQTVLPREEEVEAIFSQILASPDSCKKLMDVFYDAMDDNHLLESDDPKHFSKVLFYAYQNGDVTALLLKLCGKSMFDLLRDAYLIPKKFHGKAGMNPVLLTNPDGELLPTAKKIVSSREYSKFKEIYKNHECAPRSKLYLADGYDIVRSYVGGSEMNITEKKENKRRGIMILYALPDTKKLGLTEAQAYAVVWNTFHNIQKEAPHAIVYYGQETGLKKEQTFDEIGILLPIREFEKKMLHHLSEVDGLVLTCREKMIKKAGVKSLEL</sequence>
<proteinExistence type="predicted"/>
<accession>A0A285PNY3</accession>
<evidence type="ECO:0000313" key="1">
    <source>
        <dbReference type="EMBL" id="SOB71321.1"/>
    </source>
</evidence>
<dbReference type="InterPro" id="IPR032357">
    <property type="entry name" value="DUF4866"/>
</dbReference>
<dbReference type="KEGG" id="ehl:EHLA_0556"/>
<organism evidence="1 2">
    <name type="scientific">Anaerobutyricum hallii</name>
    <dbReference type="NCBI Taxonomy" id="39488"/>
    <lineage>
        <taxon>Bacteria</taxon>
        <taxon>Bacillati</taxon>
        <taxon>Bacillota</taxon>
        <taxon>Clostridia</taxon>
        <taxon>Lachnospirales</taxon>
        <taxon>Lachnospiraceae</taxon>
        <taxon>Anaerobutyricum</taxon>
    </lineage>
</organism>
<dbReference type="Proteomes" id="UP000217549">
    <property type="component" value="Chromosome I"/>
</dbReference>
<dbReference type="AlphaFoldDB" id="A0A285PNY3"/>
<evidence type="ECO:0008006" key="3">
    <source>
        <dbReference type="Google" id="ProtNLM"/>
    </source>
</evidence>
<evidence type="ECO:0000313" key="2">
    <source>
        <dbReference type="Proteomes" id="UP000217549"/>
    </source>
</evidence>
<dbReference type="STRING" id="39488.ERS852450_00756"/>
<protein>
    <recommendedName>
        <fullName evidence="3">DUF4866 domain-containing protein</fullName>
    </recommendedName>
</protein>
<reference evidence="2" key="1">
    <citation type="submission" date="2017-09" db="EMBL/GenBank/DDBJ databases">
        <authorList>
            <person name="Shetty A S."/>
        </authorList>
    </citation>
    <scope>NUCLEOTIDE SEQUENCE [LARGE SCALE GENOMIC DNA]</scope>
</reference>
<dbReference type="Pfam" id="PF16160">
    <property type="entry name" value="DUF4866"/>
    <property type="match status" value="1"/>
</dbReference>